<evidence type="ECO:0000313" key="1">
    <source>
        <dbReference type="EMBL" id="ECB1915726.1"/>
    </source>
</evidence>
<name>A0A5X8Y4W9_SALNE</name>
<sequence length="110" mass="13278">MLQTHDFLRGYYMSEVNFEALGRCQYLKEEIKRLHDKRDKLFYSIKHGYPEYTVSPEAVIHYYDSRMLRAVVDDLDDTNMQLISAVEEYNKWAKEVNQPLIKIIKDHRFD</sequence>
<dbReference type="EMBL" id="AAHWTY010000134">
    <property type="protein sequence ID" value="ECB1915726.1"/>
    <property type="molecule type" value="Genomic_DNA"/>
</dbReference>
<reference evidence="1" key="1">
    <citation type="submission" date="2019-01" db="EMBL/GenBank/DDBJ databases">
        <authorList>
            <person name="Ashton P.M."/>
            <person name="Dallman T."/>
            <person name="Nair S."/>
            <person name="De Pinna E."/>
            <person name="Peters T."/>
            <person name="Grant K."/>
        </authorList>
    </citation>
    <scope>NUCLEOTIDE SEQUENCE</scope>
    <source>
        <strain evidence="1">500372</strain>
    </source>
</reference>
<accession>A0A5X8Y4W9</accession>
<comment type="caution">
    <text evidence="1">The sequence shown here is derived from an EMBL/GenBank/DDBJ whole genome shotgun (WGS) entry which is preliminary data.</text>
</comment>
<protein>
    <submittedName>
        <fullName evidence="1">Uncharacterized protein</fullName>
    </submittedName>
</protein>
<proteinExistence type="predicted"/>
<dbReference type="AlphaFoldDB" id="A0A5X8Y4W9"/>
<organism evidence="1">
    <name type="scientific">Salmonella newport</name>
    <dbReference type="NCBI Taxonomy" id="108619"/>
    <lineage>
        <taxon>Bacteria</taxon>
        <taxon>Pseudomonadati</taxon>
        <taxon>Pseudomonadota</taxon>
        <taxon>Gammaproteobacteria</taxon>
        <taxon>Enterobacterales</taxon>
        <taxon>Enterobacteriaceae</taxon>
        <taxon>Salmonella</taxon>
    </lineage>
</organism>
<gene>
    <name evidence="1" type="ORF">EVG73_25725</name>
</gene>